<evidence type="ECO:0000313" key="1">
    <source>
        <dbReference type="EMBL" id="GFS10565.1"/>
    </source>
</evidence>
<keyword evidence="2" id="KW-1185">Reference proteome</keyword>
<gene>
    <name evidence="1" type="ORF">ElyMa_001326300</name>
</gene>
<dbReference type="Proteomes" id="UP000762676">
    <property type="component" value="Unassembled WGS sequence"/>
</dbReference>
<dbReference type="EMBL" id="BMAT01002629">
    <property type="protein sequence ID" value="GFS10565.1"/>
    <property type="molecule type" value="Genomic_DNA"/>
</dbReference>
<name>A0AAV4ILM5_9GAST</name>
<sequence>MWCKFRNSPLLPLDSRDSFCPRFTSKLGDSTDSGYTAGGDWRGDRMLLAELQARMRHGEDNPNYGHHNLIQWRSHPDNPSYRHHNLIQWRPHPGNPSYRYHNLIQWKPHPDNPGYRHQNLVKVKFYH</sequence>
<comment type="caution">
    <text evidence="1">The sequence shown here is derived from an EMBL/GenBank/DDBJ whole genome shotgun (WGS) entry which is preliminary data.</text>
</comment>
<protein>
    <submittedName>
        <fullName evidence="1">Uncharacterized protein</fullName>
    </submittedName>
</protein>
<reference evidence="1 2" key="1">
    <citation type="journal article" date="2021" name="Elife">
        <title>Chloroplast acquisition without the gene transfer in kleptoplastic sea slugs, Plakobranchus ocellatus.</title>
        <authorList>
            <person name="Maeda T."/>
            <person name="Takahashi S."/>
            <person name="Yoshida T."/>
            <person name="Shimamura S."/>
            <person name="Takaki Y."/>
            <person name="Nagai Y."/>
            <person name="Toyoda A."/>
            <person name="Suzuki Y."/>
            <person name="Arimoto A."/>
            <person name="Ishii H."/>
            <person name="Satoh N."/>
            <person name="Nishiyama T."/>
            <person name="Hasebe M."/>
            <person name="Maruyama T."/>
            <person name="Minagawa J."/>
            <person name="Obokata J."/>
            <person name="Shigenobu S."/>
        </authorList>
    </citation>
    <scope>NUCLEOTIDE SEQUENCE [LARGE SCALE GENOMIC DNA]</scope>
</reference>
<accession>A0AAV4ILM5</accession>
<proteinExistence type="predicted"/>
<organism evidence="1 2">
    <name type="scientific">Elysia marginata</name>
    <dbReference type="NCBI Taxonomy" id="1093978"/>
    <lineage>
        <taxon>Eukaryota</taxon>
        <taxon>Metazoa</taxon>
        <taxon>Spiralia</taxon>
        <taxon>Lophotrochozoa</taxon>
        <taxon>Mollusca</taxon>
        <taxon>Gastropoda</taxon>
        <taxon>Heterobranchia</taxon>
        <taxon>Euthyneura</taxon>
        <taxon>Panpulmonata</taxon>
        <taxon>Sacoglossa</taxon>
        <taxon>Placobranchoidea</taxon>
        <taxon>Plakobranchidae</taxon>
        <taxon>Elysia</taxon>
    </lineage>
</organism>
<evidence type="ECO:0000313" key="2">
    <source>
        <dbReference type="Proteomes" id="UP000762676"/>
    </source>
</evidence>
<dbReference type="AlphaFoldDB" id="A0AAV4ILM5"/>